<comment type="caution">
    <text evidence="1">The sequence shown here is derived from an EMBL/GenBank/DDBJ whole genome shotgun (WGS) entry which is preliminary data.</text>
</comment>
<keyword evidence="2" id="KW-1185">Reference proteome</keyword>
<dbReference type="Proteomes" id="UP000596742">
    <property type="component" value="Unassembled WGS sequence"/>
</dbReference>
<proteinExistence type="predicted"/>
<name>A0A8B6CPX1_MYTGA</name>
<sequence>MLLFLTIADTCADEQCPRIHAALTVINDTESDSSEEEIQRYVSDRERQLINQKLMSYKYTLTSAFSGFIVDSNVVPELTDEVVTNIVANCNTIYTCDDIMGKFPIWSFQTAVEICNIICDVLGDMDMYNLLENTEEDFN</sequence>
<dbReference type="AlphaFoldDB" id="A0A8B6CPX1"/>
<accession>A0A8B6CPX1</accession>
<reference evidence="1" key="1">
    <citation type="submission" date="2018-11" db="EMBL/GenBank/DDBJ databases">
        <authorList>
            <person name="Alioto T."/>
            <person name="Alioto T."/>
        </authorList>
    </citation>
    <scope>NUCLEOTIDE SEQUENCE</scope>
</reference>
<protein>
    <submittedName>
        <fullName evidence="1">Uncharacterized protein</fullName>
    </submittedName>
</protein>
<organism evidence="1 2">
    <name type="scientific">Mytilus galloprovincialis</name>
    <name type="common">Mediterranean mussel</name>
    <dbReference type="NCBI Taxonomy" id="29158"/>
    <lineage>
        <taxon>Eukaryota</taxon>
        <taxon>Metazoa</taxon>
        <taxon>Spiralia</taxon>
        <taxon>Lophotrochozoa</taxon>
        <taxon>Mollusca</taxon>
        <taxon>Bivalvia</taxon>
        <taxon>Autobranchia</taxon>
        <taxon>Pteriomorphia</taxon>
        <taxon>Mytilida</taxon>
        <taxon>Mytiloidea</taxon>
        <taxon>Mytilidae</taxon>
        <taxon>Mytilinae</taxon>
        <taxon>Mytilus</taxon>
    </lineage>
</organism>
<evidence type="ECO:0000313" key="2">
    <source>
        <dbReference type="Proteomes" id="UP000596742"/>
    </source>
</evidence>
<dbReference type="EMBL" id="UYJE01002203">
    <property type="protein sequence ID" value="VDI08593.1"/>
    <property type="molecule type" value="Genomic_DNA"/>
</dbReference>
<evidence type="ECO:0000313" key="1">
    <source>
        <dbReference type="EMBL" id="VDI08593.1"/>
    </source>
</evidence>
<dbReference type="OrthoDB" id="5959447at2759"/>
<gene>
    <name evidence="1" type="ORF">MGAL_10B058277</name>
</gene>